<dbReference type="KEGG" id="cbd:CBUD_0776"/>
<feature type="transmembrane region" description="Helical" evidence="1">
    <location>
        <begin position="20"/>
        <end position="36"/>
    </location>
</feature>
<protein>
    <submittedName>
        <fullName evidence="2">Hypothetical membrane spanning protein</fullName>
    </submittedName>
</protein>
<keyword evidence="1" id="KW-1133">Transmembrane helix</keyword>
<dbReference type="EMBL" id="CP000733">
    <property type="protein sequence ID" value="ABS77085.1"/>
    <property type="molecule type" value="Genomic_DNA"/>
</dbReference>
<feature type="transmembrane region" description="Helical" evidence="1">
    <location>
        <begin position="82"/>
        <end position="99"/>
    </location>
</feature>
<feature type="transmembrane region" description="Helical" evidence="1">
    <location>
        <begin position="42"/>
        <end position="61"/>
    </location>
</feature>
<name>A9KDU9_COXBN</name>
<keyword evidence="1" id="KW-0472">Membrane</keyword>
<keyword evidence="1" id="KW-0812">Transmembrane</keyword>
<evidence type="ECO:0000313" key="3">
    <source>
        <dbReference type="Proteomes" id="UP000008555"/>
    </source>
</evidence>
<sequence length="196" mass="22682">MDKGYHKTVGGIGGHILRRFIHLSMLIIPFLYYSYAKSRFNLFGLSYKSLLLVIIGLMLLFEIVRLKRGWLLWGQREREGKNFSSLAWTIVSLCLVLLLAPGKQYAIPIIWSCAIVDPLLGELRRTQLSRTWIVFIGIVVVMLIWGLASWWFKLDWLLVLLMGPLVVILEWPNFRWLDDNALVQLVPLLVILILYG</sequence>
<dbReference type="HOGENOM" id="CLU_1388228_0_0_6"/>
<evidence type="ECO:0000256" key="1">
    <source>
        <dbReference type="SAM" id="Phobius"/>
    </source>
</evidence>
<dbReference type="RefSeq" id="WP_005769002.1">
    <property type="nucleotide sequence ID" value="NC_009727.1"/>
</dbReference>
<feature type="transmembrane region" description="Helical" evidence="1">
    <location>
        <begin position="132"/>
        <end position="150"/>
    </location>
</feature>
<organism evidence="2 3">
    <name type="scientific">Coxiella burnetii (strain Dugway 5J108-111)</name>
    <dbReference type="NCBI Taxonomy" id="434922"/>
    <lineage>
        <taxon>Bacteria</taxon>
        <taxon>Pseudomonadati</taxon>
        <taxon>Pseudomonadota</taxon>
        <taxon>Gammaproteobacteria</taxon>
        <taxon>Legionellales</taxon>
        <taxon>Coxiellaceae</taxon>
        <taxon>Coxiella</taxon>
    </lineage>
</organism>
<reference evidence="2 3" key="1">
    <citation type="journal article" date="2009" name="Infect. Immun.">
        <title>Comparative genomics reveal extensive transposon-mediated genomic plasticity and diversity among potential effector proteins within the genus Coxiella.</title>
        <authorList>
            <person name="Beare P.A."/>
            <person name="Unsworth N."/>
            <person name="Andoh M."/>
            <person name="Voth D.E."/>
            <person name="Omsland A."/>
            <person name="Gilk S.D."/>
            <person name="Williams K.P."/>
            <person name="Sobral B.W."/>
            <person name="Kupko J.J.III."/>
            <person name="Porcella S.F."/>
            <person name="Samuel J.E."/>
            <person name="Heinzen R.A."/>
        </authorList>
    </citation>
    <scope>NUCLEOTIDE SEQUENCE [LARGE SCALE GENOMIC DNA]</scope>
    <source>
        <strain evidence="2 3">Dugway 5J108-111</strain>
    </source>
</reference>
<dbReference type="Proteomes" id="UP000008555">
    <property type="component" value="Chromosome"/>
</dbReference>
<accession>A9KDU9</accession>
<dbReference type="AlphaFoldDB" id="A9KDU9"/>
<gene>
    <name evidence="2" type="ordered locus">CBUD_0776</name>
</gene>
<evidence type="ECO:0000313" key="2">
    <source>
        <dbReference type="EMBL" id="ABS77085.1"/>
    </source>
</evidence>
<proteinExistence type="predicted"/>